<comment type="caution">
    <text evidence="1">The sequence shown here is derived from an EMBL/GenBank/DDBJ whole genome shotgun (WGS) entry which is preliminary data.</text>
</comment>
<evidence type="ECO:0000313" key="1">
    <source>
        <dbReference type="EMBL" id="CAG4928331.1"/>
    </source>
</evidence>
<name>A0A9N8S384_9BURK</name>
<dbReference type="RefSeq" id="WP_228883990.1">
    <property type="nucleotide sequence ID" value="NZ_CAJQZC010000022.1"/>
</dbReference>
<evidence type="ECO:0000313" key="2">
    <source>
        <dbReference type="Proteomes" id="UP000789704"/>
    </source>
</evidence>
<organism evidence="1 2">
    <name type="scientific">Paraburkholderia saeva</name>
    <dbReference type="NCBI Taxonomy" id="2777537"/>
    <lineage>
        <taxon>Bacteria</taxon>
        <taxon>Pseudomonadati</taxon>
        <taxon>Pseudomonadota</taxon>
        <taxon>Betaproteobacteria</taxon>
        <taxon>Burkholderiales</taxon>
        <taxon>Burkholderiaceae</taxon>
        <taxon>Paraburkholderia</taxon>
    </lineage>
</organism>
<reference evidence="1" key="1">
    <citation type="submission" date="2021-04" db="EMBL/GenBank/DDBJ databases">
        <authorList>
            <person name="Vanwijnsberghe S."/>
        </authorList>
    </citation>
    <scope>NUCLEOTIDE SEQUENCE</scope>
    <source>
        <strain evidence="1">LMG 31841</strain>
    </source>
</reference>
<dbReference type="EMBL" id="CAJQZC010000022">
    <property type="protein sequence ID" value="CAG4928331.1"/>
    <property type="molecule type" value="Genomic_DNA"/>
</dbReference>
<accession>A0A9N8S384</accession>
<protein>
    <submittedName>
        <fullName evidence="1">Uncharacterized protein</fullName>
    </submittedName>
</protein>
<proteinExistence type="predicted"/>
<dbReference type="AlphaFoldDB" id="A0A9N8S384"/>
<keyword evidence="2" id="KW-1185">Reference proteome</keyword>
<sequence length="78" mass="8543">MGALMVLSKFRTGDKVRVEAKGDFYAFIDGWFGVVAAVGPKPANACHSQIPEGYACIEVERDGTRTFLVPFDELVFSL</sequence>
<gene>
    <name evidence="1" type="ORF">LMG31841_05808</name>
</gene>
<dbReference type="Proteomes" id="UP000789704">
    <property type="component" value="Unassembled WGS sequence"/>
</dbReference>